<evidence type="ECO:0000256" key="1">
    <source>
        <dbReference type="ARBA" id="ARBA00002190"/>
    </source>
</evidence>
<protein>
    <recommendedName>
        <fullName evidence="6">Mutator family transposase</fullName>
    </recommendedName>
</protein>
<dbReference type="Proteomes" id="UP000682811">
    <property type="component" value="Unassembled WGS sequence"/>
</dbReference>
<evidence type="ECO:0000256" key="6">
    <source>
        <dbReference type="RuleBase" id="RU365089"/>
    </source>
</evidence>
<keyword evidence="8" id="KW-1185">Reference proteome</keyword>
<reference evidence="7 8" key="1">
    <citation type="submission" date="2021-03" db="EMBL/GenBank/DDBJ databases">
        <title>Antimicrobial resistance genes in bacteria isolated from Japanese honey, and their potential for conferring macrolide and lincosamide resistance in the American foulbrood pathogen Paenibacillus larvae.</title>
        <authorList>
            <person name="Okamoto M."/>
            <person name="Kumagai M."/>
            <person name="Kanamori H."/>
            <person name="Takamatsu D."/>
        </authorList>
    </citation>
    <scope>NUCLEOTIDE SEQUENCE [LARGE SCALE GENOMIC DNA]</scope>
    <source>
        <strain evidence="7 8">J34TS1</strain>
    </source>
</reference>
<comment type="function">
    <text evidence="1 6">Required for the transposition of the insertion element.</text>
</comment>
<evidence type="ECO:0000256" key="3">
    <source>
        <dbReference type="ARBA" id="ARBA00022578"/>
    </source>
</evidence>
<proteinExistence type="inferred from homology"/>
<name>A0A920CRR3_9BACL</name>
<keyword evidence="6" id="KW-0814">Transposable element</keyword>
<keyword evidence="3 6" id="KW-0815">Transposition</keyword>
<keyword evidence="5 6" id="KW-0233">DNA recombination</keyword>
<accession>A0A920CRR3</accession>
<organism evidence="7 8">
    <name type="scientific">Paenibacillus azoreducens</name>
    <dbReference type="NCBI Taxonomy" id="116718"/>
    <lineage>
        <taxon>Bacteria</taxon>
        <taxon>Bacillati</taxon>
        <taxon>Bacillota</taxon>
        <taxon>Bacilli</taxon>
        <taxon>Bacillales</taxon>
        <taxon>Paenibacillaceae</taxon>
        <taxon>Paenibacillus</taxon>
    </lineage>
</organism>
<evidence type="ECO:0000313" key="7">
    <source>
        <dbReference type="EMBL" id="GIO47394.1"/>
    </source>
</evidence>
<dbReference type="GO" id="GO:0006313">
    <property type="term" value="P:DNA transposition"/>
    <property type="evidence" value="ECO:0007669"/>
    <property type="project" value="UniProtKB-UniRule"/>
</dbReference>
<dbReference type="EMBL" id="BORT01000007">
    <property type="protein sequence ID" value="GIO47394.1"/>
    <property type="molecule type" value="Genomic_DNA"/>
</dbReference>
<dbReference type="AlphaFoldDB" id="A0A920CRR3"/>
<evidence type="ECO:0000256" key="4">
    <source>
        <dbReference type="ARBA" id="ARBA00023125"/>
    </source>
</evidence>
<dbReference type="GO" id="GO:0003677">
    <property type="term" value="F:DNA binding"/>
    <property type="evidence" value="ECO:0007669"/>
    <property type="project" value="UniProtKB-UniRule"/>
</dbReference>
<dbReference type="PANTHER" id="PTHR33217:SF8">
    <property type="entry name" value="MUTATOR FAMILY TRANSPOSASE"/>
    <property type="match status" value="1"/>
</dbReference>
<dbReference type="Pfam" id="PF00872">
    <property type="entry name" value="Transposase_mut"/>
    <property type="match status" value="1"/>
</dbReference>
<evidence type="ECO:0000313" key="8">
    <source>
        <dbReference type="Proteomes" id="UP000682811"/>
    </source>
</evidence>
<gene>
    <name evidence="7" type="ORF">J34TS1_21590</name>
</gene>
<evidence type="ECO:0000256" key="2">
    <source>
        <dbReference type="ARBA" id="ARBA00010961"/>
    </source>
</evidence>
<comment type="caution">
    <text evidence="7">The sequence shown here is derived from an EMBL/GenBank/DDBJ whole genome shotgun (WGS) entry which is preliminary data.</text>
</comment>
<comment type="similarity">
    <text evidence="2 6">Belongs to the transposase mutator family.</text>
</comment>
<dbReference type="PANTHER" id="PTHR33217">
    <property type="entry name" value="TRANSPOSASE FOR INSERTION SEQUENCE ELEMENT IS1081"/>
    <property type="match status" value="1"/>
</dbReference>
<dbReference type="InterPro" id="IPR001207">
    <property type="entry name" value="Transposase_mutator"/>
</dbReference>
<dbReference type="GO" id="GO:0004803">
    <property type="term" value="F:transposase activity"/>
    <property type="evidence" value="ECO:0007669"/>
    <property type="project" value="UniProtKB-UniRule"/>
</dbReference>
<keyword evidence="4 6" id="KW-0238">DNA-binding</keyword>
<sequence length="106" mass="12414">MASYSLRLRSLTITLTVLEDIENWQNRPLETRYYVIYLDGRYIKLKRQTVDSEVNLGMGINEQSCRQILGFYIGGHESTNEWRDVLRDQHRRGAKEVLLGVFDGHP</sequence>
<evidence type="ECO:0000256" key="5">
    <source>
        <dbReference type="ARBA" id="ARBA00023172"/>
    </source>
</evidence>